<sequence length="90" mass="10291">MNILPHETDGKFDLLIDTGRGAWIPMSKTSLEALLQKFDNAYPTYTEGTRQELIERWRAAEIKHLKQAAKAMKEYSGSDFVFRPFAGKRG</sequence>
<gene>
    <name evidence="1" type="ORF">NXC12_CH00535</name>
</gene>
<evidence type="ECO:0000313" key="2">
    <source>
        <dbReference type="Proteomes" id="UP000194159"/>
    </source>
</evidence>
<dbReference type="EMBL" id="CP020906">
    <property type="protein sequence ID" value="ARQ08626.1"/>
    <property type="molecule type" value="Genomic_DNA"/>
</dbReference>
<protein>
    <submittedName>
        <fullName evidence="1">Uncharacterized protein</fullName>
    </submittedName>
</protein>
<reference evidence="1 2" key="1">
    <citation type="submission" date="2017-04" db="EMBL/GenBank/DDBJ databases">
        <title>Complete genome sequences of Rhizobium genomic linages associated to common bean (phaseolus vulgaris).</title>
        <authorList>
            <person name="Santamaria R.I."/>
            <person name="Bustos P."/>
            <person name="Perez-Carrascal O."/>
            <person name="Martinez-Flores I."/>
            <person name="Juarez S."/>
            <person name="Lozano L."/>
            <person name="Miranda F."/>
            <person name="Vinuesa P."/>
            <person name="Martinez-Romero E."/>
            <person name="Cevallos M.A."/>
            <person name="Romero D."/>
            <person name="Davila G."/>
            <person name="Gonzalez V."/>
        </authorList>
    </citation>
    <scope>NUCLEOTIDE SEQUENCE [LARGE SCALE GENOMIC DNA]</scope>
    <source>
        <strain evidence="1 2">NXC12</strain>
    </source>
</reference>
<accession>A0AAN1BDY0</accession>
<organism evidence="1 2">
    <name type="scientific">Rhizobium etli</name>
    <dbReference type="NCBI Taxonomy" id="29449"/>
    <lineage>
        <taxon>Bacteria</taxon>
        <taxon>Pseudomonadati</taxon>
        <taxon>Pseudomonadota</taxon>
        <taxon>Alphaproteobacteria</taxon>
        <taxon>Hyphomicrobiales</taxon>
        <taxon>Rhizobiaceae</taxon>
        <taxon>Rhizobium/Agrobacterium group</taxon>
        <taxon>Rhizobium</taxon>
    </lineage>
</organism>
<name>A0AAN1BDY0_RHIET</name>
<dbReference type="Proteomes" id="UP000194159">
    <property type="component" value="Chromosome"/>
</dbReference>
<proteinExistence type="predicted"/>
<dbReference type="AlphaFoldDB" id="A0AAN1BDY0"/>
<evidence type="ECO:0000313" key="1">
    <source>
        <dbReference type="EMBL" id="ARQ08626.1"/>
    </source>
</evidence>